<dbReference type="CDD" id="cd12148">
    <property type="entry name" value="fungal_TF_MHR"/>
    <property type="match status" value="1"/>
</dbReference>
<evidence type="ECO:0000256" key="6">
    <source>
        <dbReference type="ARBA" id="ARBA00015940"/>
    </source>
</evidence>
<dbReference type="InterPro" id="IPR015928">
    <property type="entry name" value="Aconitase/3IPM_dehydase_swvl"/>
</dbReference>
<evidence type="ECO:0000256" key="15">
    <source>
        <dbReference type="ARBA" id="ARBA00023501"/>
    </source>
</evidence>
<dbReference type="InterPro" id="IPR015931">
    <property type="entry name" value="Acnase/IPM_dHydase_lsu_aba_1/3"/>
</dbReference>
<dbReference type="Pfam" id="PF00694">
    <property type="entry name" value="Aconitase_C"/>
    <property type="match status" value="1"/>
</dbReference>
<evidence type="ECO:0000256" key="10">
    <source>
        <dbReference type="ARBA" id="ARBA00023004"/>
    </source>
</evidence>
<evidence type="ECO:0000256" key="7">
    <source>
        <dbReference type="ARBA" id="ARBA00022532"/>
    </source>
</evidence>
<dbReference type="InterPro" id="IPR015932">
    <property type="entry name" value="Aconitase_dom2"/>
</dbReference>
<dbReference type="GO" id="GO:0006099">
    <property type="term" value="P:tricarboxylic acid cycle"/>
    <property type="evidence" value="ECO:0007669"/>
    <property type="project" value="UniProtKB-KW"/>
</dbReference>
<proteinExistence type="inferred from homology"/>
<dbReference type="PRINTS" id="PR00415">
    <property type="entry name" value="ACONITASE"/>
</dbReference>
<keyword evidence="14" id="KW-0539">Nucleus</keyword>
<dbReference type="InterPro" id="IPR050926">
    <property type="entry name" value="Aconitase/IPM_isomerase"/>
</dbReference>
<dbReference type="SUPFAM" id="SSF53732">
    <property type="entry name" value="Aconitase iron-sulfur domain"/>
    <property type="match status" value="1"/>
</dbReference>
<comment type="caution">
    <text evidence="19">The sequence shown here is derived from an EMBL/GenBank/DDBJ whole genome shotgun (WGS) entry which is preliminary data.</text>
</comment>
<sequence length="1558" mass="172957">MARRRYSSQVSNSSPLLYAVSDKVSFVAGARERIRWLEDIIRERLPDVDIRLGPQVETALEPSAPTQDDRASEEVDVSISVSAPAGPPASRKRSAEVSTQDEQDEPFRERAHNVAMNLGMLSLNIDSPQKHYLGSSSGLLFTNLIGASPPSTGSTPQEVRAQTQASDLDWYDDALSQELTKNHHRELYKLLKEEMPSKHNALILVHTYVRWIHPDFPFLDPSSLFSAIEAIYSCLDDILESEVSPQGWPSLMPSFVWNGRTVVPGSSNDEGITLPVVAFIIFMVLNLGALVKLRSRNYDFPPQRFYRAALNFSKEAFSHVTLSSIQCLITLIVHSLLTPAEVNLWTLVHLGLAYCVEIGIHREPGEIDSEDLAIQQIRRFTFFTIYSLDRSISSIQGRPLGFRDETFDVKMPQVLLNDHIHTYGPLPSSFTTAVTHYSAYHFRLDRIISDIKLHLYHLPGTSTWFSWPENPTEQQTRIQVSLQSWWDEVSRDPLDFSSLDNRQRQVWRLKLKLKYHTAMVLLFQPSQVIRQPSAEGLHICFDSAASILDSYQRLHDLRSLHFGWRAVQNIFAAGATLIYSFWTCPVVRKTVSQSAMSRNLRNCSTLLTIGGEWWPSARDGQASFGSVADLTMRRLYMESASNKAPRLSQHQAGPDRHADLEDEGGTEHPMPIQLQLSENINEAQITDSNSVSTWQGLDLDVGETTDQFNWPGVEDGFDPEIELFLADFTRIQGTEFPPAFPSANDSVARMPPLITKFALRGACFAQRRQPFSPGRRCLATQSSHVALSPLEPYNTLDYNTRLESLRRVQGANKRPLTLSEKLLYSHLIHDHEDWILDGIERGKTILRLRPDRVACHDATATMALLQFISAGIPRVQVPTSIHSDHLIVAEHGAENDLKRASNDHREVYAFLSSAAKKYGIGYWKAGAGIIHTTIFENYAFPGGLFIGTDSHTPNAGGMGVLGIGVGGSDAVDAMAGMPWELVCPKVIGVRLTGELSGWASSKDIICKLAGILTVSGGKGKVIEFFGPGTETLGATAMATVCNMSAEVGSTSCIFPYSKAMTRYLSATKRDDIARTANAFSETLLTADRGSEKYYDEVIEIDLSTLEPHINGPFTPDLSHPLSRFKQNLKESSWPSKISHGMVGSCTNSSYEDLEKVYDLVMQAKKFGMLRPKTPFMVSPGSEQIRATAERVGILPALREAGAVILSNSCGPCVGQWDRKDVDVPKAESNSVISSFNRNFTGRHDSNPATHSFVTSPEITTAFAYSGDLSFNPITDSIHFLDQSGTPSKFRFKPPTAKELPQSFSAGYDLYQPPRLEDTSSYEVLIDEGSDRLELLTPFEPWQHGQADNMQVLIKVAGKCTTDHISPAGLWYNYRGHLTNISHNMLLGATNGFLPNATSLSMVGKGQDPTDGKIKFVHEAARSMKNAGIKWCIIADNNYGEGSSREHAALEPRFLGGVAVIAKSFARIHETNLKKQGMFPLTFENPADYDKIEEGDMISLQDVDGSGLKPNKQVTMLVTDKDGGQWTARLNHSFHLHQLKWLKAGSALNHIKRSLLEAS</sequence>
<dbReference type="GO" id="GO:0008270">
    <property type="term" value="F:zinc ion binding"/>
    <property type="evidence" value="ECO:0007669"/>
    <property type="project" value="InterPro"/>
</dbReference>
<evidence type="ECO:0000256" key="17">
    <source>
        <dbReference type="SAM" id="MobiDB-lite"/>
    </source>
</evidence>
<dbReference type="EMBL" id="JAGPUO010000031">
    <property type="protein sequence ID" value="KAG5655281.1"/>
    <property type="molecule type" value="Genomic_DNA"/>
</dbReference>
<feature type="domain" description="Xylanolytic transcriptional activator regulatory" evidence="18">
    <location>
        <begin position="344"/>
        <end position="418"/>
    </location>
</feature>
<dbReference type="Proteomes" id="UP000782241">
    <property type="component" value="Unassembled WGS sequence"/>
</dbReference>
<dbReference type="PANTHER" id="PTHR43160:SF3">
    <property type="entry name" value="ACONITATE HYDRATASE, MITOCHONDRIAL"/>
    <property type="match status" value="1"/>
</dbReference>
<evidence type="ECO:0000256" key="3">
    <source>
        <dbReference type="ARBA" id="ARBA00004717"/>
    </source>
</evidence>
<dbReference type="Gene3D" id="3.30.499.10">
    <property type="entry name" value="Aconitase, domain 3"/>
    <property type="match status" value="2"/>
</dbReference>
<evidence type="ECO:0000256" key="11">
    <source>
        <dbReference type="ARBA" id="ARBA00023014"/>
    </source>
</evidence>
<evidence type="ECO:0000313" key="19">
    <source>
        <dbReference type="EMBL" id="KAG5655281.1"/>
    </source>
</evidence>
<dbReference type="PANTHER" id="PTHR43160">
    <property type="entry name" value="ACONITATE HYDRATASE B"/>
    <property type="match status" value="1"/>
</dbReference>
<comment type="subcellular location">
    <subcellularLocation>
        <location evidence="2">Mitochondrion</location>
    </subcellularLocation>
</comment>
<keyword evidence="10" id="KW-0408">Iron</keyword>
<evidence type="ECO:0000256" key="4">
    <source>
        <dbReference type="ARBA" id="ARBA00007185"/>
    </source>
</evidence>
<evidence type="ECO:0000259" key="18">
    <source>
        <dbReference type="SMART" id="SM00906"/>
    </source>
</evidence>
<dbReference type="SUPFAM" id="SSF52016">
    <property type="entry name" value="LeuD/IlvD-like"/>
    <property type="match status" value="1"/>
</dbReference>
<dbReference type="PROSITE" id="PS01244">
    <property type="entry name" value="ACONITASE_2"/>
    <property type="match status" value="1"/>
</dbReference>
<gene>
    <name evidence="19" type="ORF">KAF25_010433</name>
</gene>
<keyword evidence="13" id="KW-0456">Lyase</keyword>
<comment type="catalytic activity">
    <reaction evidence="15">
        <text>citrate = D-threo-isocitrate</text>
        <dbReference type="Rhea" id="RHEA:10336"/>
        <dbReference type="ChEBI" id="CHEBI:15562"/>
        <dbReference type="ChEBI" id="CHEBI:16947"/>
        <dbReference type="EC" id="4.2.1.3"/>
    </reaction>
</comment>
<dbReference type="InterPro" id="IPR006248">
    <property type="entry name" value="Aconitase_mito-like"/>
</dbReference>
<dbReference type="FunFam" id="3.30.499.10:FF:000004">
    <property type="entry name" value="Aconitate hydratase, mitochondrial"/>
    <property type="match status" value="1"/>
</dbReference>
<dbReference type="Pfam" id="PF00330">
    <property type="entry name" value="Aconitase"/>
    <property type="match status" value="1"/>
</dbReference>
<keyword evidence="9" id="KW-0809">Transit peptide</keyword>
<dbReference type="GO" id="GO:0005739">
    <property type="term" value="C:mitochondrion"/>
    <property type="evidence" value="ECO:0007669"/>
    <property type="project" value="UniProtKB-SubCell"/>
</dbReference>
<accession>A0A9P7GSB7</accession>
<evidence type="ECO:0000256" key="13">
    <source>
        <dbReference type="ARBA" id="ARBA00023239"/>
    </source>
</evidence>
<comment type="pathway">
    <text evidence="3">Carbohydrate metabolism; tricarboxylic acid cycle; isocitrate from oxaloacetate: step 2/2.</text>
</comment>
<organism evidence="19 20">
    <name type="scientific">Fusarium avenaceum</name>
    <dbReference type="NCBI Taxonomy" id="40199"/>
    <lineage>
        <taxon>Eukaryota</taxon>
        <taxon>Fungi</taxon>
        <taxon>Dikarya</taxon>
        <taxon>Ascomycota</taxon>
        <taxon>Pezizomycotina</taxon>
        <taxon>Sordariomycetes</taxon>
        <taxon>Hypocreomycetidae</taxon>
        <taxon>Hypocreales</taxon>
        <taxon>Nectriaceae</taxon>
        <taxon>Fusarium</taxon>
        <taxon>Fusarium tricinctum species complex</taxon>
    </lineage>
</organism>
<feature type="region of interest" description="Disordered" evidence="17">
    <location>
        <begin position="58"/>
        <end position="107"/>
    </location>
</feature>
<dbReference type="Gene3D" id="3.40.1060.10">
    <property type="entry name" value="Aconitase, Domain 2"/>
    <property type="match status" value="1"/>
</dbReference>
<dbReference type="GO" id="GO:0005829">
    <property type="term" value="C:cytosol"/>
    <property type="evidence" value="ECO:0007669"/>
    <property type="project" value="TreeGrafter"/>
</dbReference>
<dbReference type="InterPro" id="IPR036008">
    <property type="entry name" value="Aconitase_4Fe-4S_dom"/>
</dbReference>
<name>A0A9P7GSB7_9HYPO</name>
<dbReference type="NCBIfam" id="NF005558">
    <property type="entry name" value="PRK07229.1"/>
    <property type="match status" value="1"/>
</dbReference>
<evidence type="ECO:0000313" key="20">
    <source>
        <dbReference type="Proteomes" id="UP000782241"/>
    </source>
</evidence>
<comment type="similarity">
    <text evidence="4">Belongs to the aconitase/IPM isomerase family.</text>
</comment>
<feature type="region of interest" description="Disordered" evidence="17">
    <location>
        <begin position="641"/>
        <end position="668"/>
    </location>
</feature>
<keyword evidence="20" id="KW-1185">Reference proteome</keyword>
<evidence type="ECO:0000256" key="12">
    <source>
        <dbReference type="ARBA" id="ARBA00023128"/>
    </source>
</evidence>
<protein>
    <recommendedName>
        <fullName evidence="6">Aconitate hydratase, mitochondrial</fullName>
        <ecNumber evidence="5">4.2.1.3</ecNumber>
    </recommendedName>
    <alternativeName>
        <fullName evidence="16">Citrate hydro-lyase</fullName>
    </alternativeName>
</protein>
<reference evidence="19" key="1">
    <citation type="submission" date="2021-04" db="EMBL/GenBank/DDBJ databases">
        <title>Draft genome of Fusarium avenaceum strain F156N33, isolated from an atmospheric sample in Virginia.</title>
        <authorList>
            <person name="Yang S."/>
            <person name="Vinatzer B.A."/>
            <person name="Coleman J."/>
        </authorList>
    </citation>
    <scope>NUCLEOTIDE SEQUENCE</scope>
    <source>
        <strain evidence="19">F156N33</strain>
    </source>
</reference>
<keyword evidence="11" id="KW-0411">Iron-sulfur</keyword>
<dbReference type="InterPro" id="IPR001030">
    <property type="entry name" value="Acoase/IPM_deHydtase_lsu_aba"/>
</dbReference>
<dbReference type="GO" id="GO:0006351">
    <property type="term" value="P:DNA-templated transcription"/>
    <property type="evidence" value="ECO:0007669"/>
    <property type="project" value="InterPro"/>
</dbReference>
<dbReference type="Gene3D" id="3.20.19.10">
    <property type="entry name" value="Aconitase, domain 4"/>
    <property type="match status" value="1"/>
</dbReference>
<keyword evidence="7" id="KW-0816">Tricarboxylic acid cycle</keyword>
<dbReference type="NCBIfam" id="TIGR01340">
    <property type="entry name" value="aconitase_mito"/>
    <property type="match status" value="1"/>
</dbReference>
<keyword evidence="12" id="KW-0496">Mitochondrion</keyword>
<dbReference type="FunFam" id="3.20.19.10:FF:000002">
    <property type="entry name" value="Aconitate hydratase, mitochondrial"/>
    <property type="match status" value="1"/>
</dbReference>
<dbReference type="Pfam" id="PF04082">
    <property type="entry name" value="Fungal_trans"/>
    <property type="match status" value="1"/>
</dbReference>
<dbReference type="EC" id="4.2.1.3" evidence="5"/>
<dbReference type="GO" id="GO:0051539">
    <property type="term" value="F:4 iron, 4 sulfur cluster binding"/>
    <property type="evidence" value="ECO:0007669"/>
    <property type="project" value="InterPro"/>
</dbReference>
<evidence type="ECO:0000256" key="5">
    <source>
        <dbReference type="ARBA" id="ARBA00012926"/>
    </source>
</evidence>
<evidence type="ECO:0000256" key="1">
    <source>
        <dbReference type="ARBA" id="ARBA00001966"/>
    </source>
</evidence>
<dbReference type="GO" id="GO:0003677">
    <property type="term" value="F:DNA binding"/>
    <property type="evidence" value="ECO:0007669"/>
    <property type="project" value="InterPro"/>
</dbReference>
<evidence type="ECO:0000256" key="8">
    <source>
        <dbReference type="ARBA" id="ARBA00022723"/>
    </source>
</evidence>
<evidence type="ECO:0000256" key="2">
    <source>
        <dbReference type="ARBA" id="ARBA00004173"/>
    </source>
</evidence>
<comment type="cofactor">
    <cofactor evidence="1">
        <name>[4Fe-4S] cluster</name>
        <dbReference type="ChEBI" id="CHEBI:49883"/>
    </cofactor>
</comment>
<dbReference type="SMART" id="SM00906">
    <property type="entry name" value="Fungal_trans"/>
    <property type="match status" value="1"/>
</dbReference>
<dbReference type="FunFam" id="3.40.1060.10:FF:000001">
    <property type="entry name" value="Aconitate hydratase, mitochondrial"/>
    <property type="match status" value="1"/>
</dbReference>
<dbReference type="InterPro" id="IPR000573">
    <property type="entry name" value="AconitaseA/IPMdHydase_ssu_swvl"/>
</dbReference>
<evidence type="ECO:0000256" key="14">
    <source>
        <dbReference type="ARBA" id="ARBA00023242"/>
    </source>
</evidence>
<dbReference type="InterPro" id="IPR007219">
    <property type="entry name" value="XnlR_reg_dom"/>
</dbReference>
<evidence type="ECO:0000256" key="9">
    <source>
        <dbReference type="ARBA" id="ARBA00022946"/>
    </source>
</evidence>
<dbReference type="InterPro" id="IPR018136">
    <property type="entry name" value="Aconitase_4Fe-4S_BS"/>
</dbReference>
<keyword evidence="8" id="KW-0479">Metal-binding</keyword>
<dbReference type="PROSITE" id="PS00450">
    <property type="entry name" value="ACONITASE_1"/>
    <property type="match status" value="1"/>
</dbReference>
<dbReference type="GO" id="GO:0003994">
    <property type="term" value="F:aconitate hydratase activity"/>
    <property type="evidence" value="ECO:0007669"/>
    <property type="project" value="UniProtKB-EC"/>
</dbReference>
<evidence type="ECO:0000256" key="16">
    <source>
        <dbReference type="ARBA" id="ARBA00029682"/>
    </source>
</evidence>